<dbReference type="EMBL" id="PJCG01000072">
    <property type="protein sequence ID" value="PKI18970.1"/>
    <property type="molecule type" value="Genomic_DNA"/>
</dbReference>
<comment type="caution">
    <text evidence="2">The sequence shown here is derived from an EMBL/GenBank/DDBJ whole genome shotgun (WGS) entry which is preliminary data.</text>
</comment>
<evidence type="ECO:0000313" key="3">
    <source>
        <dbReference type="Proteomes" id="UP000233399"/>
    </source>
</evidence>
<sequence>MRPLEQLEQIDRQIGDLLDGFPTLDLQHPINPDTRTWLHGELASFWTTADEQGETPRQKLLALRKALMLAEVELRLGDQTLANGSAEQLRACLEQPLPSQRRHLPLASRPQVYRVLLEGIRPNWRSYLPGTLIIVAGTTEGPMLTPQDAAGAALLCSLSQGIEAFDSLAALHLELCERLEDPLQSRPLLHLYTDTQAVRARRSQRLRYDWYADSLLEAQIDSVIEAQRQRLSDTGLWSNDSPDQHTRIHKALALWHEVGAKPTLQTRYSQLLEKNLPNWLRNTPAQGLSHMMQAMQTLVAIAEQAAAPGVLSLNDFKQRNSLLAWANARLRERLSHDLGYDTDPREIKIIIVRARRTGAIMHPFALSSYVTYVGMRRVGHEMVEMVEEINTLEEIALKNLPWFDTDYWLTARVIHAHGKAMPAGLTPQYVKHMVRELNVGDSYAKYLHTQLISSRAGKWRLTAHSKVNRARMHAEAVKARYAGHFGEDPFEHGYNWVRAVLDQPHNALRAPVAGYPVTVRQLNIMGHTLQGVLLLNSLPYKSPACVLYTPDAPDRRAWRRFRTTRELLRTLRQQPKLKAYVAQRLPLLPAATVQRLLDKGRMSTHLKTPEVKDDLFFVYYMAEVRALIAQADADSMTTKEVNAESVMALSWRLLDFISLLLPNRALLVLSISRMAIDIWDGAEAFKQEDVEGVMRHAYQALSHLNDAGTSFLGSRVLRRSLRGIPKPPPLPLPARLQVQPGSSSLRYRIDGIYGEGVYEQSSAFGGQSLYFVKDNDNRYYRVSFDGYRWRAIDPDQPDAYLQQPLRRKADGQWVIDSPVLWYDGLPDLKQLLQDCYLQPPAAGLPVNIEQGLFQADDELYLALKDGQLPVRRHLLPDHYHLQIAVASNAGVVPWAVLRHENGQWLIRVRQAGRSSDWLTLPDQPPPAH</sequence>
<evidence type="ECO:0000313" key="2">
    <source>
        <dbReference type="EMBL" id="PKI18970.1"/>
    </source>
</evidence>
<organism evidence="2 3">
    <name type="scientific">Pseudomonas monteilii</name>
    <dbReference type="NCBI Taxonomy" id="76759"/>
    <lineage>
        <taxon>Bacteria</taxon>
        <taxon>Pseudomonadati</taxon>
        <taxon>Pseudomonadota</taxon>
        <taxon>Gammaproteobacteria</taxon>
        <taxon>Pseudomonadales</taxon>
        <taxon>Pseudomonadaceae</taxon>
        <taxon>Pseudomonas</taxon>
    </lineage>
</organism>
<protein>
    <recommendedName>
        <fullName evidence="1">Dermonecrotic toxin N-terminal domain-containing protein</fullName>
    </recommendedName>
</protein>
<reference evidence="2 3" key="1">
    <citation type="submission" date="2017-12" db="EMBL/GenBank/DDBJ databases">
        <title>Isolation and characterization of an aerobic denitrifying Pseudomonas monteilii CY06 from aquaculture ponds.</title>
        <authorList>
            <person name="Ma Q."/>
            <person name="Cai Y."/>
            <person name="He Z."/>
        </authorList>
    </citation>
    <scope>NUCLEOTIDE SEQUENCE [LARGE SCALE GENOMIC DNA]</scope>
    <source>
        <strain evidence="2 3">CY06</strain>
    </source>
</reference>
<feature type="domain" description="Dermonecrotic toxin N-terminal" evidence="1">
    <location>
        <begin position="320"/>
        <end position="587"/>
    </location>
</feature>
<evidence type="ECO:0000259" key="1">
    <source>
        <dbReference type="Pfam" id="PF20178"/>
    </source>
</evidence>
<accession>A0A2N1IL55</accession>
<gene>
    <name evidence="2" type="ORF">CXB65_23920</name>
</gene>
<dbReference type="Pfam" id="PF20178">
    <property type="entry name" value="ToxA_N"/>
    <property type="match status" value="1"/>
</dbReference>
<dbReference type="RefSeq" id="WP_084850410.1">
    <property type="nucleotide sequence ID" value="NZ_PJCG01000072.1"/>
</dbReference>
<dbReference type="Proteomes" id="UP000233399">
    <property type="component" value="Unassembled WGS sequence"/>
</dbReference>
<proteinExistence type="predicted"/>
<dbReference type="InterPro" id="IPR046673">
    <property type="entry name" value="ToxA_N"/>
</dbReference>
<name>A0A2N1IL55_9PSED</name>
<dbReference type="AlphaFoldDB" id="A0A2N1IL55"/>